<feature type="domain" description="IPT/TIG" evidence="2">
    <location>
        <begin position="617"/>
        <end position="708"/>
    </location>
</feature>
<feature type="domain" description="IPT/TIG" evidence="2">
    <location>
        <begin position="411"/>
        <end position="506"/>
    </location>
</feature>
<sequence>MATSPTFRTYTLRCRVPPGADIARLTEAGCTCKKLWFTPEGKRCDTGCCNPSGDPNGPWCSVEEPYCQGADWGYCDSREDPIIAGSYPVCVRVLPSSASTVYEHEPCHHRFTYFRSPHVDSLSPRSGPITGGTNVTLTGRYFPQTRLGGLLCKFGDFISPGRWLSSSGIACVSPQSLGDNFGVRTVQVTLSVNGGVDWTPSTASFSFVPELQGFLSPEFGPRRGGTLLEVHVPRRFGELEAALVNLSQVKSCCFGTPPVTIVPALRISDTHYRCTTPPWPQSPANVAVGVAQDDGRCQALPRARFSYVEQWLPTRVYPAELDEAQQAAGVKIFVSGERFRLAGGAMCRFGGTAMSPAQVLVSNYSLVCSLPTTGLNLRRTPNGTSLEVEVAMNGVDFAGGSPPVLLRFTLATAVHSVEPANISTLGNLALTVKGANLGADLRKCIFGEGERAVEVPLSALSSEREAICTAPHWEISPEGAAAERVLVRLAADGVGNARESTAYVTYFAHPEALIVEPNEGPVSGGTRVQVKGQNFRPDGMDLTIECVFGSKRSAALVINDTDLLCTSPALESLLVPTGYLSSFDLELLPKPPKLATSTPAATASPKKQMTFYYRRFLASISQAEPLSGPELGGTLVSLRSDYPFLNSQLLRCVFGNIPVPLFMVSANEATCVSPAMYKPGFVELTLTLDMQNRVQIGPMGSPMLFHYYLTPTVAKVTPSFGSARGGTLVQLEGAHFINNGRLTCKFGQVTVPAYLFISTALVLCKTPPMPAGLLHMFVCLFVCLLLSLLLLLLLLLLLMLMLFLFLFSC</sequence>
<evidence type="ECO:0000259" key="2">
    <source>
        <dbReference type="SMART" id="SM00429"/>
    </source>
</evidence>
<reference evidence="3" key="1">
    <citation type="submission" date="2021-02" db="EMBL/GenBank/DDBJ databases">
        <authorList>
            <person name="Dougan E. K."/>
            <person name="Rhodes N."/>
            <person name="Thang M."/>
            <person name="Chan C."/>
        </authorList>
    </citation>
    <scope>NUCLEOTIDE SEQUENCE</scope>
</reference>
<keyword evidence="1" id="KW-1133">Transmembrane helix</keyword>
<accession>A0A813LVJ3</accession>
<dbReference type="EMBL" id="CAJNNW010036615">
    <property type="protein sequence ID" value="CAE8736072.1"/>
    <property type="molecule type" value="Genomic_DNA"/>
</dbReference>
<dbReference type="InterPro" id="IPR013783">
    <property type="entry name" value="Ig-like_fold"/>
</dbReference>
<protein>
    <recommendedName>
        <fullName evidence="2">IPT/TIG domain-containing protein</fullName>
    </recommendedName>
</protein>
<dbReference type="Gene3D" id="2.60.40.10">
    <property type="entry name" value="Immunoglobulins"/>
    <property type="match status" value="6"/>
</dbReference>
<evidence type="ECO:0000313" key="3">
    <source>
        <dbReference type="EMBL" id="CAE8736072.1"/>
    </source>
</evidence>
<dbReference type="CDD" id="cd00603">
    <property type="entry name" value="IPT_PCSR"/>
    <property type="match status" value="1"/>
</dbReference>
<dbReference type="InterPro" id="IPR002909">
    <property type="entry name" value="IPT_dom"/>
</dbReference>
<feature type="domain" description="IPT/TIG" evidence="2">
    <location>
        <begin position="215"/>
        <end position="308"/>
    </location>
</feature>
<dbReference type="GO" id="GO:0017154">
    <property type="term" value="F:semaphorin receptor activity"/>
    <property type="evidence" value="ECO:0007669"/>
    <property type="project" value="InterPro"/>
</dbReference>
<dbReference type="PANTHER" id="PTHR22625:SF70">
    <property type="entry name" value="PLEXIN A, ISOFORM A"/>
    <property type="match status" value="1"/>
</dbReference>
<feature type="domain" description="IPT/TIG" evidence="2">
    <location>
        <begin position="710"/>
        <end position="796"/>
    </location>
</feature>
<feature type="domain" description="IPT/TIG" evidence="2">
    <location>
        <begin position="116"/>
        <end position="208"/>
    </location>
</feature>
<dbReference type="SMART" id="SM00429">
    <property type="entry name" value="IPT"/>
    <property type="match status" value="6"/>
</dbReference>
<dbReference type="InterPro" id="IPR031148">
    <property type="entry name" value="Plexin"/>
</dbReference>
<feature type="domain" description="IPT/TIG" evidence="2">
    <location>
        <begin position="509"/>
        <end position="588"/>
    </location>
</feature>
<evidence type="ECO:0000313" key="4">
    <source>
        <dbReference type="Proteomes" id="UP000626109"/>
    </source>
</evidence>
<dbReference type="PANTHER" id="PTHR22625">
    <property type="entry name" value="PLEXIN"/>
    <property type="match status" value="1"/>
</dbReference>
<feature type="transmembrane region" description="Helical" evidence="1">
    <location>
        <begin position="776"/>
        <end position="807"/>
    </location>
</feature>
<gene>
    <name evidence="3" type="ORF">PGLA2088_LOCUS48159</name>
</gene>
<proteinExistence type="predicted"/>
<organism evidence="3 4">
    <name type="scientific">Polarella glacialis</name>
    <name type="common">Dinoflagellate</name>
    <dbReference type="NCBI Taxonomy" id="89957"/>
    <lineage>
        <taxon>Eukaryota</taxon>
        <taxon>Sar</taxon>
        <taxon>Alveolata</taxon>
        <taxon>Dinophyceae</taxon>
        <taxon>Suessiales</taxon>
        <taxon>Suessiaceae</taxon>
        <taxon>Polarella</taxon>
    </lineage>
</organism>
<dbReference type="Pfam" id="PF01833">
    <property type="entry name" value="TIG"/>
    <property type="match status" value="3"/>
</dbReference>
<keyword evidence="1" id="KW-0812">Transmembrane</keyword>
<comment type="caution">
    <text evidence="3">The sequence shown here is derived from an EMBL/GenBank/DDBJ whole genome shotgun (WGS) entry which is preliminary data.</text>
</comment>
<evidence type="ECO:0000256" key="1">
    <source>
        <dbReference type="SAM" id="Phobius"/>
    </source>
</evidence>
<dbReference type="AlphaFoldDB" id="A0A813LVJ3"/>
<keyword evidence="1" id="KW-0472">Membrane</keyword>
<dbReference type="CDD" id="cd00102">
    <property type="entry name" value="IPT"/>
    <property type="match status" value="1"/>
</dbReference>
<name>A0A813LVJ3_POLGL</name>
<dbReference type="InterPro" id="IPR014756">
    <property type="entry name" value="Ig_E-set"/>
</dbReference>
<dbReference type="Proteomes" id="UP000626109">
    <property type="component" value="Unassembled WGS sequence"/>
</dbReference>
<dbReference type="SUPFAM" id="SSF81296">
    <property type="entry name" value="E set domains"/>
    <property type="match status" value="5"/>
</dbReference>